<dbReference type="Pfam" id="PF01794">
    <property type="entry name" value="Ferric_reduct"/>
    <property type="match status" value="1"/>
</dbReference>
<reference evidence="9 10" key="1">
    <citation type="submission" date="2019-03" db="EMBL/GenBank/DDBJ databases">
        <title>Genome sequence of Thiobacillaceae bacterium LSR1, a sulfur-oxidizing bacterium isolated from freshwater sediment.</title>
        <authorList>
            <person name="Li S."/>
        </authorList>
    </citation>
    <scope>NUCLEOTIDE SEQUENCE [LARGE SCALE GENOMIC DNA]</scope>
    <source>
        <strain evidence="9 10">LSR1</strain>
    </source>
</reference>
<evidence type="ECO:0000313" key="10">
    <source>
        <dbReference type="Proteomes" id="UP000295443"/>
    </source>
</evidence>
<dbReference type="GO" id="GO:0016679">
    <property type="term" value="F:oxidoreductase activity, acting on diphenols and related substances as donors"/>
    <property type="evidence" value="ECO:0007669"/>
    <property type="project" value="TreeGrafter"/>
</dbReference>
<evidence type="ECO:0000256" key="2">
    <source>
        <dbReference type="ARBA" id="ARBA00022448"/>
    </source>
</evidence>
<comment type="similarity">
    <text evidence="7">Belongs to the MsrQ family.</text>
</comment>
<keyword evidence="5 7" id="KW-0408">Iron</keyword>
<dbReference type="GO" id="GO:0009055">
    <property type="term" value="F:electron transfer activity"/>
    <property type="evidence" value="ECO:0007669"/>
    <property type="project" value="UniProtKB-UniRule"/>
</dbReference>
<comment type="subunit">
    <text evidence="7">Heterodimer of a catalytic subunit (MsrP) and a heme-binding subunit (MsrQ).</text>
</comment>
<proteinExistence type="inferred from homology"/>
<keyword evidence="6 7" id="KW-0472">Membrane</keyword>
<evidence type="ECO:0000259" key="8">
    <source>
        <dbReference type="Pfam" id="PF01794"/>
    </source>
</evidence>
<feature type="transmembrane region" description="Helical" evidence="7">
    <location>
        <begin position="108"/>
        <end position="126"/>
    </location>
</feature>
<keyword evidence="7" id="KW-0479">Metal-binding</keyword>
<feature type="transmembrane region" description="Helical" evidence="7">
    <location>
        <begin position="73"/>
        <end position="92"/>
    </location>
</feature>
<dbReference type="HAMAP" id="MF_01207">
    <property type="entry name" value="MsrQ"/>
    <property type="match status" value="1"/>
</dbReference>
<dbReference type="PANTHER" id="PTHR36964">
    <property type="entry name" value="PROTEIN-METHIONINE-SULFOXIDE REDUCTASE HEME-BINDING SUBUNIT MSRQ"/>
    <property type="match status" value="1"/>
</dbReference>
<name>A0A4R1B7T0_9PROT</name>
<gene>
    <name evidence="7" type="primary">msrQ</name>
    <name evidence="9" type="ORF">EZJ19_13445</name>
</gene>
<dbReference type="Proteomes" id="UP000295443">
    <property type="component" value="Unassembled WGS sequence"/>
</dbReference>
<dbReference type="GO" id="GO:0005886">
    <property type="term" value="C:plasma membrane"/>
    <property type="evidence" value="ECO:0007669"/>
    <property type="project" value="UniProtKB-SubCell"/>
</dbReference>
<keyword evidence="10" id="KW-1185">Reference proteome</keyword>
<dbReference type="OrthoDB" id="9788328at2"/>
<dbReference type="GO" id="GO:0020037">
    <property type="term" value="F:heme binding"/>
    <property type="evidence" value="ECO:0007669"/>
    <property type="project" value="UniProtKB-UniRule"/>
</dbReference>
<comment type="cofactor">
    <cofactor evidence="7">
        <name>heme b</name>
        <dbReference type="ChEBI" id="CHEBI:60344"/>
    </cofactor>
    <text evidence="7">Binds 1 heme b (iron(II)-protoporphyrin IX) group per subunit.</text>
</comment>
<dbReference type="InterPro" id="IPR013130">
    <property type="entry name" value="Fe3_Rdtase_TM_dom"/>
</dbReference>
<organism evidence="9 10">
    <name type="scientific">Parasulfuritortus cantonensis</name>
    <dbReference type="NCBI Taxonomy" id="2528202"/>
    <lineage>
        <taxon>Bacteria</taxon>
        <taxon>Pseudomonadati</taxon>
        <taxon>Pseudomonadota</taxon>
        <taxon>Betaproteobacteria</taxon>
        <taxon>Nitrosomonadales</taxon>
        <taxon>Thiobacillaceae</taxon>
        <taxon>Parasulfuritortus</taxon>
    </lineage>
</organism>
<feature type="domain" description="Ferric oxidoreductase" evidence="8">
    <location>
        <begin position="41"/>
        <end position="155"/>
    </location>
</feature>
<dbReference type="GO" id="GO:0010181">
    <property type="term" value="F:FMN binding"/>
    <property type="evidence" value="ECO:0007669"/>
    <property type="project" value="UniProtKB-UniRule"/>
</dbReference>
<evidence type="ECO:0000256" key="3">
    <source>
        <dbReference type="ARBA" id="ARBA00022692"/>
    </source>
</evidence>
<comment type="cofactor">
    <cofactor evidence="7">
        <name>FMN</name>
        <dbReference type="ChEBI" id="CHEBI:58210"/>
    </cofactor>
    <text evidence="7">Binds 1 FMN per subunit.</text>
</comment>
<evidence type="ECO:0000256" key="1">
    <source>
        <dbReference type="ARBA" id="ARBA00004141"/>
    </source>
</evidence>
<evidence type="ECO:0000256" key="5">
    <source>
        <dbReference type="ARBA" id="ARBA00023004"/>
    </source>
</evidence>
<keyword evidence="7" id="KW-0249">Electron transport</keyword>
<comment type="subcellular location">
    <subcellularLocation>
        <location evidence="7">Cell membrane</location>
        <topology evidence="7">Multi-pass membrane protein</topology>
    </subcellularLocation>
    <subcellularLocation>
        <location evidence="1">Membrane</location>
        <topology evidence="1">Multi-pass membrane protein</topology>
    </subcellularLocation>
</comment>
<feature type="transmembrane region" description="Helical" evidence="7">
    <location>
        <begin position="168"/>
        <end position="188"/>
    </location>
</feature>
<keyword evidence="3 7" id="KW-0812">Transmembrane</keyword>
<accession>A0A4R1B7T0</accession>
<comment type="caution">
    <text evidence="9">The sequence shown here is derived from an EMBL/GenBank/DDBJ whole genome shotgun (WGS) entry which is preliminary data.</text>
</comment>
<dbReference type="GO" id="GO:0030091">
    <property type="term" value="P:protein repair"/>
    <property type="evidence" value="ECO:0007669"/>
    <property type="project" value="UniProtKB-UniRule"/>
</dbReference>
<keyword evidence="2 7" id="KW-0813">Transport</keyword>
<dbReference type="AlphaFoldDB" id="A0A4R1B7T0"/>
<evidence type="ECO:0000256" key="4">
    <source>
        <dbReference type="ARBA" id="ARBA00022989"/>
    </source>
</evidence>
<evidence type="ECO:0000256" key="7">
    <source>
        <dbReference type="HAMAP-Rule" id="MF_01207"/>
    </source>
</evidence>
<keyword evidence="7" id="KW-0288">FMN</keyword>
<dbReference type="EMBL" id="SJZB01000046">
    <property type="protein sequence ID" value="TCJ11963.1"/>
    <property type="molecule type" value="Genomic_DNA"/>
</dbReference>
<sequence length="202" mass="23120">MWRNPKTWLFLACLLPLARLVGLGLGHGLGANPIEFVTRSLGTWTLSFLLVTLAVTPLRRLTGQGHWLRYRRMLGLFAFFYGVLHLTTYLWLDQFFDWPDILKDITKRPFITAGMTAFLLLVPLAATSNDRAVRALKRNWSRLHKLVYPAAVLAVLHYWWLVKRDITQPAVYAAVLAVLLGLRLVWWWRKRAGAPATRLSAG</sequence>
<dbReference type="PANTHER" id="PTHR36964:SF1">
    <property type="entry name" value="PROTEIN-METHIONINE-SULFOXIDE REDUCTASE HEME-BINDING SUBUNIT MSRQ"/>
    <property type="match status" value="1"/>
</dbReference>
<dbReference type="GO" id="GO:0046872">
    <property type="term" value="F:metal ion binding"/>
    <property type="evidence" value="ECO:0007669"/>
    <property type="project" value="UniProtKB-KW"/>
</dbReference>
<protein>
    <recommendedName>
        <fullName evidence="7">Protein-methionine-sulfoxide reductase heme-binding subunit MsrQ</fullName>
    </recommendedName>
    <alternativeName>
        <fullName evidence="7">Flavocytochrome MsrQ</fullName>
    </alternativeName>
</protein>
<keyword evidence="7" id="KW-0285">Flavoprotein</keyword>
<evidence type="ECO:0000256" key="6">
    <source>
        <dbReference type="ARBA" id="ARBA00023136"/>
    </source>
</evidence>
<evidence type="ECO:0000313" key="9">
    <source>
        <dbReference type="EMBL" id="TCJ11963.1"/>
    </source>
</evidence>
<keyword evidence="7" id="KW-1003">Cell membrane</keyword>
<comment type="function">
    <text evidence="7">Part of the MsrPQ system that repairs oxidized periplasmic proteins containing methionine sulfoxide residues (Met-O), using respiratory chain electrons. Thus protects these proteins from oxidative-stress damage caused by reactive species of oxygen and chlorine generated by the host defense mechanisms. MsrPQ is essential for the maintenance of envelope integrity under bleach stress, rescuing a wide series of structurally unrelated periplasmic proteins from methionine oxidation. MsrQ provides electrons for reduction to the reductase catalytic subunit MsrP, using the quinone pool of the respiratory chain.</text>
</comment>
<feature type="transmembrane region" description="Helical" evidence="7">
    <location>
        <begin position="146"/>
        <end position="162"/>
    </location>
</feature>
<feature type="transmembrane region" description="Helical" evidence="7">
    <location>
        <begin position="42"/>
        <end position="61"/>
    </location>
</feature>
<keyword evidence="7" id="KW-0349">Heme</keyword>
<keyword evidence="4 7" id="KW-1133">Transmembrane helix</keyword>
<dbReference type="RefSeq" id="WP_131448416.1">
    <property type="nucleotide sequence ID" value="NZ_SJZB01000046.1"/>
</dbReference>
<comment type="caution">
    <text evidence="7">Lacks conserved residue(s) required for the propagation of feature annotation.</text>
</comment>
<dbReference type="InterPro" id="IPR022837">
    <property type="entry name" value="MsrQ-like"/>
</dbReference>